<proteinExistence type="predicted"/>
<comment type="caution">
    <text evidence="1">The sequence shown here is derived from an EMBL/GenBank/DDBJ whole genome shotgun (WGS) entry which is preliminary data.</text>
</comment>
<name>A0ABD6XSK7_ENTAG</name>
<organism evidence="1 2">
    <name type="scientific">Enterobacter agglomerans</name>
    <name type="common">Erwinia herbicola</name>
    <name type="synonym">Pantoea agglomerans</name>
    <dbReference type="NCBI Taxonomy" id="549"/>
    <lineage>
        <taxon>Bacteria</taxon>
        <taxon>Pseudomonadati</taxon>
        <taxon>Pseudomonadota</taxon>
        <taxon>Gammaproteobacteria</taxon>
        <taxon>Enterobacterales</taxon>
        <taxon>Erwiniaceae</taxon>
        <taxon>Pantoea</taxon>
        <taxon>Pantoea agglomerans group</taxon>
    </lineage>
</organism>
<dbReference type="EMBL" id="QGHE01000008">
    <property type="protein sequence ID" value="PWJ78629.1"/>
    <property type="molecule type" value="Genomic_DNA"/>
</dbReference>
<dbReference type="Proteomes" id="UP000245996">
    <property type="component" value="Unassembled WGS sequence"/>
</dbReference>
<gene>
    <name evidence="1" type="ORF">C7430_108185</name>
</gene>
<protein>
    <submittedName>
        <fullName evidence="1">Uncharacterized protein</fullName>
    </submittedName>
</protein>
<dbReference type="AlphaFoldDB" id="A0ABD6XSK7"/>
<accession>A0ABD6XSK7</accession>
<evidence type="ECO:0000313" key="2">
    <source>
        <dbReference type="Proteomes" id="UP000245996"/>
    </source>
</evidence>
<sequence length="51" mass="6188">MLGVNIMKYGEFKDYSVRLSVVRNLCYCWLHGTGNRYAKRRLFWFVDVLLR</sequence>
<reference evidence="1 2" key="1">
    <citation type="submission" date="2018-05" db="EMBL/GenBank/DDBJ databases">
        <title>Genomic Encyclopedia of Type Strains, Phase IV (KMG-V): Genome sequencing to study the core and pangenomes of soil and plant-associated prokaryotes.</title>
        <authorList>
            <person name="Whitman W."/>
        </authorList>
    </citation>
    <scope>NUCLEOTIDE SEQUENCE [LARGE SCALE GENOMIC DNA]</scope>
    <source>
        <strain evidence="1 2">PNG 92-11</strain>
    </source>
</reference>
<evidence type="ECO:0000313" key="1">
    <source>
        <dbReference type="EMBL" id="PWJ78629.1"/>
    </source>
</evidence>